<organism evidence="1 2">
    <name type="scientific">Methylophaga lonarensis MPL</name>
    <dbReference type="NCBI Taxonomy" id="1286106"/>
    <lineage>
        <taxon>Bacteria</taxon>
        <taxon>Pseudomonadati</taxon>
        <taxon>Pseudomonadota</taxon>
        <taxon>Gammaproteobacteria</taxon>
        <taxon>Thiotrichales</taxon>
        <taxon>Piscirickettsiaceae</taxon>
        <taxon>Methylophaga</taxon>
    </lineage>
</organism>
<dbReference type="AlphaFoldDB" id="M7P4B3"/>
<keyword evidence="2" id="KW-1185">Reference proteome</keyword>
<accession>M7P4B3</accession>
<reference evidence="1 2" key="1">
    <citation type="journal article" date="2013" name="Genome Announc.">
        <title>Draft Genome Sequence of Methylophaga lonarensis MPLT, a Haloalkaliphilic (Non-Methane-Utilizing) Methylotroph.</title>
        <authorList>
            <person name="Shetty S.A."/>
            <person name="Marathe N.P."/>
            <person name="Munot H."/>
            <person name="Antony C.P."/>
            <person name="Dhotre D.P."/>
            <person name="Murrell J.C."/>
            <person name="Shouche Y.S."/>
        </authorList>
    </citation>
    <scope>NUCLEOTIDE SEQUENCE [LARGE SCALE GENOMIC DNA]</scope>
    <source>
        <strain evidence="1 2">MPL</strain>
    </source>
</reference>
<gene>
    <name evidence="1" type="ORF">MPL1_00010</name>
</gene>
<evidence type="ECO:0000313" key="1">
    <source>
        <dbReference type="EMBL" id="EMR14336.1"/>
    </source>
</evidence>
<dbReference type="Proteomes" id="UP000012019">
    <property type="component" value="Unassembled WGS sequence"/>
</dbReference>
<proteinExistence type="predicted"/>
<evidence type="ECO:0000313" key="2">
    <source>
        <dbReference type="Proteomes" id="UP000012019"/>
    </source>
</evidence>
<comment type="caution">
    <text evidence="1">The sequence shown here is derived from an EMBL/GenBank/DDBJ whole genome shotgun (WGS) entry which is preliminary data.</text>
</comment>
<protein>
    <submittedName>
        <fullName evidence="1">Outer membrane NlpB-like protein</fullName>
    </submittedName>
</protein>
<dbReference type="InterPro" id="IPR010653">
    <property type="entry name" value="NlpB/DapX"/>
</dbReference>
<dbReference type="OrthoDB" id="9772575at2"/>
<sequence>MNVKSFKNGFLTLAIGIAVTGCGALERVVPDTTENYRRADTMPPLDIPPDLSTSRINDDIAGTTQSTATFSEYEEAANNPLAARYNIVPEARPTLTGEGDDRVLTVPGDRDQTWQRVNAFWAEQRIGIRRADERIGLMDTENDPEGYSYRLRMERGDSGRSARIRLTGRDESNINRQKDEAMMRQLADYLGTLFQQERQVAQARQATQPSQTSVRVTMVDEGDGQQLLVEQEFSDVWGRVGRVLDTRGFRVEDRDRTRGTYFVRYIDPFSEVEREKRGLLSRMAFWRSAAEVAPEEYYYIRLISDASDTRIIILDAEERRTNSDTARRLLDLLQEQLTQ</sequence>
<dbReference type="PROSITE" id="PS51257">
    <property type="entry name" value="PROKAR_LIPOPROTEIN"/>
    <property type="match status" value="1"/>
</dbReference>
<dbReference type="Pfam" id="PF06804">
    <property type="entry name" value="Lipoprotein_18"/>
    <property type="match status" value="1"/>
</dbReference>
<dbReference type="InterPro" id="IPR042268">
    <property type="entry name" value="BamC_C"/>
</dbReference>
<dbReference type="EMBL" id="APHR01000001">
    <property type="protein sequence ID" value="EMR14336.1"/>
    <property type="molecule type" value="Genomic_DNA"/>
</dbReference>
<dbReference type="STRING" id="1286106.MPL1_00010"/>
<dbReference type="eggNOG" id="COG3317">
    <property type="taxonomic scope" value="Bacteria"/>
</dbReference>
<dbReference type="Gene3D" id="3.30.310.170">
    <property type="entry name" value="Outer membrane protein assembly factor BamC"/>
    <property type="match status" value="1"/>
</dbReference>
<dbReference type="PATRIC" id="fig|1286106.3.peg.2"/>
<name>M7P4B3_9GAMM</name>
<dbReference type="RefSeq" id="WP_009725078.1">
    <property type="nucleotide sequence ID" value="NZ_APHR01000001.1"/>
</dbReference>